<dbReference type="OrthoDB" id="2126604at2759"/>
<dbReference type="Pfam" id="PF00612">
    <property type="entry name" value="IQ"/>
    <property type="match status" value="7"/>
</dbReference>
<keyword evidence="2" id="KW-0963">Cytoplasm</keyword>
<keyword evidence="7" id="KW-1185">Reference proteome</keyword>
<dbReference type="Proteomes" id="UP000053201">
    <property type="component" value="Unassembled WGS sequence"/>
</dbReference>
<feature type="compositionally biased region" description="Polar residues" evidence="5">
    <location>
        <begin position="367"/>
        <end position="376"/>
    </location>
</feature>
<feature type="region of interest" description="Disordered" evidence="5">
    <location>
        <begin position="556"/>
        <end position="596"/>
    </location>
</feature>
<evidence type="ECO:0000313" key="7">
    <source>
        <dbReference type="Proteomes" id="UP000053201"/>
    </source>
</evidence>
<keyword evidence="3" id="KW-0677">Repeat</keyword>
<evidence type="ECO:0000256" key="1">
    <source>
        <dbReference type="ARBA" id="ARBA00004496"/>
    </source>
</evidence>
<evidence type="ECO:0000313" key="6">
    <source>
        <dbReference type="EMBL" id="KND02768.1"/>
    </source>
</evidence>
<dbReference type="GO" id="GO:0007051">
    <property type="term" value="P:spindle organization"/>
    <property type="evidence" value="ECO:0007669"/>
    <property type="project" value="TreeGrafter"/>
</dbReference>
<feature type="compositionally biased region" description="Low complexity" evidence="5">
    <location>
        <begin position="402"/>
        <end position="413"/>
    </location>
</feature>
<organism evidence="6 7">
    <name type="scientific">Spizellomyces punctatus (strain DAOM BR117)</name>
    <dbReference type="NCBI Taxonomy" id="645134"/>
    <lineage>
        <taxon>Eukaryota</taxon>
        <taxon>Fungi</taxon>
        <taxon>Fungi incertae sedis</taxon>
        <taxon>Chytridiomycota</taxon>
        <taxon>Chytridiomycota incertae sedis</taxon>
        <taxon>Chytridiomycetes</taxon>
        <taxon>Spizellomycetales</taxon>
        <taxon>Spizellomycetaceae</taxon>
        <taxon>Spizellomyces</taxon>
    </lineage>
</organism>
<reference evidence="6 7" key="1">
    <citation type="submission" date="2009-08" db="EMBL/GenBank/DDBJ databases">
        <title>The Genome Sequence of Spizellomyces punctatus strain DAOM BR117.</title>
        <authorList>
            <consortium name="The Broad Institute Genome Sequencing Platform"/>
            <person name="Russ C."/>
            <person name="Cuomo C."/>
            <person name="Shea T."/>
            <person name="Young S.K."/>
            <person name="Zeng Q."/>
            <person name="Koehrsen M."/>
            <person name="Haas B."/>
            <person name="Borodovsky M."/>
            <person name="Guigo R."/>
            <person name="Alvarado L."/>
            <person name="Berlin A."/>
            <person name="Bochicchio J."/>
            <person name="Borenstein D."/>
            <person name="Chapman S."/>
            <person name="Chen Z."/>
            <person name="Engels R."/>
            <person name="Freedman E."/>
            <person name="Gellesch M."/>
            <person name="Goldberg J."/>
            <person name="Griggs A."/>
            <person name="Gujja S."/>
            <person name="Heiman D."/>
            <person name="Hepburn T."/>
            <person name="Howarth C."/>
            <person name="Jen D."/>
            <person name="Larson L."/>
            <person name="Lewis B."/>
            <person name="Mehta T."/>
            <person name="Park D."/>
            <person name="Pearson M."/>
            <person name="Roberts A."/>
            <person name="Saif S."/>
            <person name="Shenoy N."/>
            <person name="Sisk P."/>
            <person name="Stolte C."/>
            <person name="Sykes S."/>
            <person name="Thomson T."/>
            <person name="Walk T."/>
            <person name="White J."/>
            <person name="Yandava C."/>
            <person name="Burger G."/>
            <person name="Gray M.W."/>
            <person name="Holland P.W.H."/>
            <person name="King N."/>
            <person name="Lang F.B.F."/>
            <person name="Roger A.J."/>
            <person name="Ruiz-Trillo I."/>
            <person name="Lander E."/>
            <person name="Nusbaum C."/>
        </authorList>
    </citation>
    <scope>NUCLEOTIDE SEQUENCE [LARGE SCALE GENOMIC DNA]</scope>
    <source>
        <strain evidence="6 7">DAOM BR117</strain>
    </source>
</reference>
<dbReference type="PANTHER" id="PTHR22706:SF1">
    <property type="entry name" value="ASSEMBLY FACTOR FOR SPINDLE MICROTUBULES"/>
    <property type="match status" value="1"/>
</dbReference>
<name>A0A0L0HNY6_SPIPD</name>
<dbReference type="GO" id="GO:0000922">
    <property type="term" value="C:spindle pole"/>
    <property type="evidence" value="ECO:0007669"/>
    <property type="project" value="TreeGrafter"/>
</dbReference>
<feature type="region of interest" description="Disordered" evidence="5">
    <location>
        <begin position="448"/>
        <end position="486"/>
    </location>
</feature>
<dbReference type="AlphaFoldDB" id="A0A0L0HNY6"/>
<evidence type="ECO:0000256" key="2">
    <source>
        <dbReference type="ARBA" id="ARBA00022490"/>
    </source>
</evidence>
<accession>A0A0L0HNY6</accession>
<evidence type="ECO:0000256" key="5">
    <source>
        <dbReference type="SAM" id="MobiDB-lite"/>
    </source>
</evidence>
<dbReference type="InterPro" id="IPR027417">
    <property type="entry name" value="P-loop_NTPase"/>
</dbReference>
<dbReference type="STRING" id="645134.A0A0L0HNY6"/>
<dbReference type="RefSeq" id="XP_016610807.1">
    <property type="nucleotide sequence ID" value="XM_016750162.1"/>
</dbReference>
<evidence type="ECO:0000256" key="4">
    <source>
        <dbReference type="ARBA" id="ARBA00022860"/>
    </source>
</evidence>
<dbReference type="EMBL" id="KQ257452">
    <property type="protein sequence ID" value="KND02768.1"/>
    <property type="molecule type" value="Genomic_DNA"/>
</dbReference>
<dbReference type="GO" id="GO:0000278">
    <property type="term" value="P:mitotic cell cycle"/>
    <property type="evidence" value="ECO:0007669"/>
    <property type="project" value="TreeGrafter"/>
</dbReference>
<dbReference type="SMART" id="SM00015">
    <property type="entry name" value="IQ"/>
    <property type="match status" value="10"/>
</dbReference>
<dbReference type="GO" id="GO:0051295">
    <property type="term" value="P:establishment of meiotic spindle localization"/>
    <property type="evidence" value="ECO:0007669"/>
    <property type="project" value="TreeGrafter"/>
</dbReference>
<protein>
    <submittedName>
        <fullName evidence="6">Uncharacterized protein</fullName>
    </submittedName>
</protein>
<dbReference type="GO" id="GO:0005516">
    <property type="term" value="F:calmodulin binding"/>
    <property type="evidence" value="ECO:0007669"/>
    <property type="project" value="UniProtKB-KW"/>
</dbReference>
<feature type="compositionally biased region" description="Polar residues" evidence="5">
    <location>
        <begin position="384"/>
        <end position="401"/>
    </location>
</feature>
<dbReference type="PROSITE" id="PS50096">
    <property type="entry name" value="IQ"/>
    <property type="match status" value="7"/>
</dbReference>
<feature type="region of interest" description="Disordered" evidence="5">
    <location>
        <begin position="515"/>
        <end position="542"/>
    </location>
</feature>
<dbReference type="InParanoid" id="A0A0L0HNY6"/>
<feature type="region of interest" description="Disordered" evidence="5">
    <location>
        <begin position="366"/>
        <end position="413"/>
    </location>
</feature>
<dbReference type="GO" id="GO:0005737">
    <property type="term" value="C:cytoplasm"/>
    <property type="evidence" value="ECO:0007669"/>
    <property type="project" value="UniProtKB-SubCell"/>
</dbReference>
<dbReference type="Gene3D" id="1.20.5.190">
    <property type="match status" value="5"/>
</dbReference>
<comment type="subcellular location">
    <subcellularLocation>
        <location evidence="1">Cytoplasm</location>
    </subcellularLocation>
</comment>
<dbReference type="eggNOG" id="KOG0160">
    <property type="taxonomic scope" value="Eukaryota"/>
</dbReference>
<dbReference type="GeneID" id="27685486"/>
<dbReference type="InterPro" id="IPR000048">
    <property type="entry name" value="IQ_motif_EF-hand-BS"/>
</dbReference>
<proteinExistence type="predicted"/>
<feature type="compositionally biased region" description="Basic and acidic residues" evidence="5">
    <location>
        <begin position="460"/>
        <end position="478"/>
    </location>
</feature>
<dbReference type="PANTHER" id="PTHR22706">
    <property type="entry name" value="ASSEMBLY FACTOR FOR SPINDLE MICROTUBULES"/>
    <property type="match status" value="1"/>
</dbReference>
<dbReference type="VEuPathDB" id="FungiDB:SPPG_01850"/>
<sequence>MFSSMTLDYVPSTKSLDDTDDIVFLGPLCSTQQYKYLAGDTNFHRRKTLLNYPPLISGGTVHDNAGKAWQEAGHDTETNNRAAVQIQRCFRGWSCRRAFRSKRNAAICIQRVTRGWLCRKQEDRRRRAAIVLQQLVRCHLCRRDFLITRKTTIQLQSLIRRSSLRRKFLATRRAVILIQSYVRAWLCRRRYAEQRRKVLLAQKWIRGSICKRRYATTRRAALTIQAAARNWLLRRKQQTAVLEIQRIVRGWIARRRYNELRSAVHLIQMRRKGVIERTAYLRCQASASTIQSWFRSVVARRHFLRKRNAALYIQKWWRQVKVTVTERPARESEIQNSTEVDIRAQRRATIAAALQLIRDKKRKLQAQMENTGQNPTPDVIKSPDTATNTTRDPSPNQNSHSITPIDDPFTDTTHLSALSPATLDRVTRDNNVKNAGYKCRLSFTVVKRPPPVSPTSRLKQRIEDRHKSGEPWELRGGEEDMWDSSENSKTRRLQWRHNLVSFVEFDPKEKVAAVSGSERPPSAPQRLSLKPSICSEPHPYEAIPSPELKKVEVMIERFVSPSPPRKPKGKTRGGSSPGRGRGGKRLSVGKPQRVKK</sequence>
<gene>
    <name evidence="6" type="ORF">SPPG_01850</name>
</gene>
<dbReference type="InterPro" id="IPR051185">
    <property type="entry name" value="ASPM"/>
</dbReference>
<evidence type="ECO:0000256" key="3">
    <source>
        <dbReference type="ARBA" id="ARBA00022737"/>
    </source>
</evidence>
<keyword evidence="4" id="KW-0112">Calmodulin-binding</keyword>
<dbReference type="SUPFAM" id="SSF52540">
    <property type="entry name" value="P-loop containing nucleoside triphosphate hydrolases"/>
    <property type="match status" value="2"/>
</dbReference>
<dbReference type="CDD" id="cd23767">
    <property type="entry name" value="IQCD"/>
    <property type="match status" value="1"/>
</dbReference>